<dbReference type="InParanoid" id="T1ENH3"/>
<dbReference type="CTD" id="20198123"/>
<dbReference type="KEGG" id="hro:HELRODRAFT_159010"/>
<evidence type="ECO:0000313" key="4">
    <source>
        <dbReference type="EnsemblMetazoa" id="HelroP159010"/>
    </source>
</evidence>
<reference evidence="3 5" key="2">
    <citation type="journal article" date="2013" name="Nature">
        <title>Insights into bilaterian evolution from three spiralian genomes.</title>
        <authorList>
            <person name="Simakov O."/>
            <person name="Marletaz F."/>
            <person name="Cho S.J."/>
            <person name="Edsinger-Gonzales E."/>
            <person name="Havlak P."/>
            <person name="Hellsten U."/>
            <person name="Kuo D.H."/>
            <person name="Larsson T."/>
            <person name="Lv J."/>
            <person name="Arendt D."/>
            <person name="Savage R."/>
            <person name="Osoegawa K."/>
            <person name="de Jong P."/>
            <person name="Grimwood J."/>
            <person name="Chapman J.A."/>
            <person name="Shapiro H."/>
            <person name="Aerts A."/>
            <person name="Otillar R.P."/>
            <person name="Terry A.Y."/>
            <person name="Boore J.L."/>
            <person name="Grigoriev I.V."/>
            <person name="Lindberg D.R."/>
            <person name="Seaver E.C."/>
            <person name="Weisblat D.A."/>
            <person name="Putnam N.H."/>
            <person name="Rokhsar D.S."/>
        </authorList>
    </citation>
    <scope>NUCLEOTIDE SEQUENCE</scope>
</reference>
<evidence type="ECO:0000259" key="2">
    <source>
        <dbReference type="PROSITE" id="PS51082"/>
    </source>
</evidence>
<organism evidence="4 5">
    <name type="scientific">Helobdella robusta</name>
    <name type="common">Californian leech</name>
    <dbReference type="NCBI Taxonomy" id="6412"/>
    <lineage>
        <taxon>Eukaryota</taxon>
        <taxon>Metazoa</taxon>
        <taxon>Spiralia</taxon>
        <taxon>Lophotrochozoa</taxon>
        <taxon>Annelida</taxon>
        <taxon>Clitellata</taxon>
        <taxon>Hirudinea</taxon>
        <taxon>Rhynchobdellida</taxon>
        <taxon>Glossiphoniidae</taxon>
        <taxon>Helobdella</taxon>
    </lineage>
</organism>
<evidence type="ECO:0000313" key="3">
    <source>
        <dbReference type="EMBL" id="ESO12473.1"/>
    </source>
</evidence>
<keyword evidence="5" id="KW-1185">Reference proteome</keyword>
<evidence type="ECO:0000313" key="5">
    <source>
        <dbReference type="Proteomes" id="UP000015101"/>
    </source>
</evidence>
<dbReference type="PROSITE" id="PS51082">
    <property type="entry name" value="WH2"/>
    <property type="match status" value="1"/>
</dbReference>
<protein>
    <recommendedName>
        <fullName evidence="2">WH2 domain-containing protein</fullName>
    </recommendedName>
</protein>
<dbReference type="EnsemblMetazoa" id="HelroT159010">
    <property type="protein sequence ID" value="HelroP159010"/>
    <property type="gene ID" value="HelroG159010"/>
</dbReference>
<accession>T1ENH3</accession>
<feature type="domain" description="WH2" evidence="2">
    <location>
        <begin position="15"/>
        <end position="32"/>
    </location>
</feature>
<dbReference type="HOGENOM" id="CLU_802340_0_0_1"/>
<feature type="region of interest" description="Disordered" evidence="1">
    <location>
        <begin position="34"/>
        <end position="53"/>
    </location>
</feature>
<dbReference type="Proteomes" id="UP000015101">
    <property type="component" value="Unassembled WGS sequence"/>
</dbReference>
<dbReference type="EMBL" id="KB095811">
    <property type="protein sequence ID" value="ESO12473.1"/>
    <property type="molecule type" value="Genomic_DNA"/>
</dbReference>
<dbReference type="GeneID" id="20198123"/>
<reference evidence="5" key="1">
    <citation type="submission" date="2012-12" db="EMBL/GenBank/DDBJ databases">
        <authorList>
            <person name="Hellsten U."/>
            <person name="Grimwood J."/>
            <person name="Chapman J.A."/>
            <person name="Shapiro H."/>
            <person name="Aerts A."/>
            <person name="Otillar R.P."/>
            <person name="Terry A.Y."/>
            <person name="Boore J.L."/>
            <person name="Simakov O."/>
            <person name="Marletaz F."/>
            <person name="Cho S.-J."/>
            <person name="Edsinger-Gonzales E."/>
            <person name="Havlak P."/>
            <person name="Kuo D.-H."/>
            <person name="Larsson T."/>
            <person name="Lv J."/>
            <person name="Arendt D."/>
            <person name="Savage R."/>
            <person name="Osoegawa K."/>
            <person name="de Jong P."/>
            <person name="Lindberg D.R."/>
            <person name="Seaver E.C."/>
            <person name="Weisblat D.A."/>
            <person name="Putnam N.H."/>
            <person name="Grigoriev I.V."/>
            <person name="Rokhsar D.S."/>
        </authorList>
    </citation>
    <scope>NUCLEOTIDE SEQUENCE</scope>
</reference>
<dbReference type="AlphaFoldDB" id="T1ENH3"/>
<dbReference type="GO" id="GO:0003779">
    <property type="term" value="F:actin binding"/>
    <property type="evidence" value="ECO:0007669"/>
    <property type="project" value="InterPro"/>
</dbReference>
<sequence length="346" mass="38756">MVDTQKFIYSKDEVSNSNLLEDIHRGIRLKPTQHLMNDKSGPLLKNDGPKTTGIQNLPRKNCSTSFTRSGFNDFHNPETGKNSVFNKGSRQVVTSSKRVHENISHALTNPNKQNQIKPPILAPKPKMVLDSNFENSEFKMDISGPANVIIRKCSVDLPSSIPENFSKIKLNTSAHLPKSNSTSAFVDKNCQSRDNDSNSIFKRNRSIVSSLLENNLMLPNLFNDSKDIKQSVCIERRNSESAPVIPKKQFNVSSSNLEVVKSGFQNQETNDYHRKQIKRIISSSPGCSDKTINMSDRCNSVFNLESSCNSLKSKKSPVNCSHKSGDNSLYNISQETNFKDYSHGKN</sequence>
<proteinExistence type="predicted"/>
<name>T1ENH3_HELRO</name>
<dbReference type="InterPro" id="IPR003124">
    <property type="entry name" value="WH2_dom"/>
</dbReference>
<dbReference type="EMBL" id="AMQM01000172">
    <property type="status" value="NOT_ANNOTATED_CDS"/>
    <property type="molecule type" value="Genomic_DNA"/>
</dbReference>
<reference evidence="4" key="3">
    <citation type="submission" date="2015-06" db="UniProtKB">
        <authorList>
            <consortium name="EnsemblMetazoa"/>
        </authorList>
    </citation>
    <scope>IDENTIFICATION</scope>
</reference>
<gene>
    <name evidence="4" type="primary">20198123</name>
    <name evidence="3" type="ORF">HELRODRAFT_159010</name>
</gene>
<evidence type="ECO:0000256" key="1">
    <source>
        <dbReference type="SAM" id="MobiDB-lite"/>
    </source>
</evidence>
<dbReference type="RefSeq" id="XP_009009193.1">
    <property type="nucleotide sequence ID" value="XM_009010945.1"/>
</dbReference>